<dbReference type="GeneID" id="84231606"/>
<evidence type="ECO:0000256" key="1">
    <source>
        <dbReference type="ARBA" id="ARBA00022737"/>
    </source>
</evidence>
<keyword evidence="2 3" id="KW-0802">TPR repeat</keyword>
<organism evidence="4 5">
    <name type="scientific">Methanolobus sediminis</name>
    <dbReference type="NCBI Taxonomy" id="3072978"/>
    <lineage>
        <taxon>Archaea</taxon>
        <taxon>Methanobacteriati</taxon>
        <taxon>Methanobacteriota</taxon>
        <taxon>Stenosarchaea group</taxon>
        <taxon>Methanomicrobia</taxon>
        <taxon>Methanosarcinales</taxon>
        <taxon>Methanosarcinaceae</taxon>
        <taxon>Methanolobus</taxon>
    </lineage>
</organism>
<feature type="repeat" description="TPR" evidence="3">
    <location>
        <begin position="80"/>
        <end position="113"/>
    </location>
</feature>
<dbReference type="AlphaFoldDB" id="A0AA51ULP0"/>
<accession>A0AA51ULP0</accession>
<dbReference type="InterPro" id="IPR011990">
    <property type="entry name" value="TPR-like_helical_dom_sf"/>
</dbReference>
<gene>
    <name evidence="4" type="ORF">RE474_02775</name>
</gene>
<dbReference type="PROSITE" id="PS50005">
    <property type="entry name" value="TPR"/>
    <property type="match status" value="3"/>
</dbReference>
<name>A0AA51ULP0_9EURY</name>
<evidence type="ECO:0000256" key="2">
    <source>
        <dbReference type="ARBA" id="ARBA00022803"/>
    </source>
</evidence>
<evidence type="ECO:0000256" key="3">
    <source>
        <dbReference type="PROSITE-ProRule" id="PRU00339"/>
    </source>
</evidence>
<keyword evidence="5" id="KW-1185">Reference proteome</keyword>
<dbReference type="PROSITE" id="PS50293">
    <property type="entry name" value="TPR_REGION"/>
    <property type="match status" value="2"/>
</dbReference>
<dbReference type="InterPro" id="IPR051685">
    <property type="entry name" value="Ycf3/AcsC/BcsC/TPR_MFPF"/>
</dbReference>
<dbReference type="PANTHER" id="PTHR44943">
    <property type="entry name" value="CELLULOSE SYNTHASE OPERON PROTEIN C"/>
    <property type="match status" value="1"/>
</dbReference>
<reference evidence="4 5" key="1">
    <citation type="submission" date="2023-08" db="EMBL/GenBank/DDBJ databases">
        <title>Methanolobus mangrovi sp. nov. and Methanolobus sediminis sp. nov, two novel methylotrophic methanogens isolated from mangrove sediments in China.</title>
        <authorList>
            <person name="Zhou J."/>
        </authorList>
    </citation>
    <scope>NUCLEOTIDE SEQUENCE [LARGE SCALE GENOMIC DNA]</scope>
    <source>
        <strain evidence="4 5">FTZ6</strain>
    </source>
</reference>
<dbReference type="SUPFAM" id="SSF48452">
    <property type="entry name" value="TPR-like"/>
    <property type="match status" value="1"/>
</dbReference>
<dbReference type="PANTHER" id="PTHR44943:SF8">
    <property type="entry name" value="TPR REPEAT-CONTAINING PROTEIN MJ0263"/>
    <property type="match status" value="1"/>
</dbReference>
<dbReference type="InterPro" id="IPR019734">
    <property type="entry name" value="TPR_rpt"/>
</dbReference>
<dbReference type="Proteomes" id="UP001182908">
    <property type="component" value="Chromosome"/>
</dbReference>
<protein>
    <submittedName>
        <fullName evidence="4">Tetratricopeptide repeat protein</fullName>
    </submittedName>
</protein>
<dbReference type="RefSeq" id="WP_309311468.1">
    <property type="nucleotide sequence ID" value="NZ_CP133592.1"/>
</dbReference>
<evidence type="ECO:0000313" key="4">
    <source>
        <dbReference type="EMBL" id="WMW25665.1"/>
    </source>
</evidence>
<proteinExistence type="predicted"/>
<keyword evidence="1" id="KW-0677">Repeat</keyword>
<dbReference type="Pfam" id="PF13181">
    <property type="entry name" value="TPR_8"/>
    <property type="match status" value="2"/>
</dbReference>
<feature type="repeat" description="TPR" evidence="3">
    <location>
        <begin position="151"/>
        <end position="184"/>
    </location>
</feature>
<dbReference type="Gene3D" id="1.25.40.10">
    <property type="entry name" value="Tetratricopeptide repeat domain"/>
    <property type="match status" value="1"/>
</dbReference>
<dbReference type="KEGG" id="mseb:RE474_02775"/>
<feature type="repeat" description="TPR" evidence="3">
    <location>
        <begin position="46"/>
        <end position="79"/>
    </location>
</feature>
<dbReference type="SMART" id="SM00028">
    <property type="entry name" value="TPR"/>
    <property type="match status" value="4"/>
</dbReference>
<dbReference type="Pfam" id="PF00515">
    <property type="entry name" value="TPR_1"/>
    <property type="match status" value="2"/>
</dbReference>
<dbReference type="EMBL" id="CP133592">
    <property type="protein sequence ID" value="WMW25665.1"/>
    <property type="molecule type" value="Genomic_DNA"/>
</dbReference>
<evidence type="ECO:0000313" key="5">
    <source>
        <dbReference type="Proteomes" id="UP001182908"/>
    </source>
</evidence>
<sequence>MDSDKPEEWFKLAFDADDPEEKIEYFSLILEYENLDQELWSNEALALVWNNKGIALSFLGRDEEALECFMNSVRLNKNDVDVWCNMGIIHLNIGNHEAAIKCYNRILRLDPSNENAWVNKGDILSIMGMHNEAIECYSKVHKEIELDNKFAVVWNKKGLAYFGLGKYEDAVDCFNRVLKIDPEHIDAIENLKAAMSKAKQINEEISYPDSSCL</sequence>